<name>A0A429YG09_9HYPH</name>
<evidence type="ECO:0000313" key="4">
    <source>
        <dbReference type="EMBL" id="RST80380.1"/>
    </source>
</evidence>
<dbReference type="GO" id="GO:0030288">
    <property type="term" value="C:outer membrane-bounded periplasmic space"/>
    <property type="evidence" value="ECO:0007669"/>
    <property type="project" value="TreeGrafter"/>
</dbReference>
<evidence type="ECO:0000256" key="1">
    <source>
        <dbReference type="ARBA" id="ARBA00022729"/>
    </source>
</evidence>
<feature type="chain" id="PRO_5019372768" evidence="2">
    <location>
        <begin position="29"/>
        <end position="198"/>
    </location>
</feature>
<dbReference type="AlphaFoldDB" id="A0A429YG09"/>
<proteinExistence type="predicted"/>
<evidence type="ECO:0000259" key="3">
    <source>
        <dbReference type="Pfam" id="PF03968"/>
    </source>
</evidence>
<protein>
    <submittedName>
        <fullName evidence="4">LPS ABC transporter substrate-binding protein LptA</fullName>
    </submittedName>
</protein>
<keyword evidence="5" id="KW-1185">Reference proteome</keyword>
<dbReference type="InterPro" id="IPR005653">
    <property type="entry name" value="OstA-like_N"/>
</dbReference>
<gene>
    <name evidence="4" type="ORF">EJC49_24605</name>
</gene>
<dbReference type="OrthoDB" id="9811926at2"/>
<evidence type="ECO:0000313" key="5">
    <source>
        <dbReference type="Proteomes" id="UP000278398"/>
    </source>
</evidence>
<dbReference type="PANTHER" id="PTHR36504">
    <property type="entry name" value="LIPOPOLYSACCHARIDE EXPORT SYSTEM PROTEIN LPTA"/>
    <property type="match status" value="1"/>
</dbReference>
<sequence length="198" mass="20248">MRGSEMTIMRKALLAAAVTLAAALPAAAQQTQSNFGGLKISGDQPIQIESDKLEVRDTDGVAIFTGNVNVVQGPTLMRAGRMTVYYAKGAAGGAGAGAAASATPGSGNIDKLEVDGKVYVKSETQVATADKATFDMGTEILVMTGNEVVLTDGPNVIVGCRLTVRMGTGEATLDGCGKGGQQDKGGRVKMLLQPKATQ</sequence>
<comment type="caution">
    <text evidence="4">The sequence shown here is derived from an EMBL/GenBank/DDBJ whole genome shotgun (WGS) entry which is preliminary data.</text>
</comment>
<dbReference type="GO" id="GO:0017089">
    <property type="term" value="F:glycolipid transfer activity"/>
    <property type="evidence" value="ECO:0007669"/>
    <property type="project" value="TreeGrafter"/>
</dbReference>
<dbReference type="Proteomes" id="UP000278398">
    <property type="component" value="Unassembled WGS sequence"/>
</dbReference>
<dbReference type="EMBL" id="RWKW01000143">
    <property type="protein sequence ID" value="RST80380.1"/>
    <property type="molecule type" value="Genomic_DNA"/>
</dbReference>
<dbReference type="PANTHER" id="PTHR36504:SF1">
    <property type="entry name" value="LIPOPOLYSACCHARIDE EXPORT SYSTEM PROTEIN LPTA"/>
    <property type="match status" value="1"/>
</dbReference>
<dbReference type="Pfam" id="PF03968">
    <property type="entry name" value="LptD_N"/>
    <property type="match status" value="1"/>
</dbReference>
<feature type="domain" description="Organic solvent tolerance-like N-terminal" evidence="3">
    <location>
        <begin position="47"/>
        <end position="168"/>
    </location>
</feature>
<keyword evidence="1 2" id="KW-0732">Signal</keyword>
<feature type="signal peptide" evidence="2">
    <location>
        <begin position="1"/>
        <end position="28"/>
    </location>
</feature>
<accession>A0A429YG09</accession>
<dbReference type="GO" id="GO:0015920">
    <property type="term" value="P:lipopolysaccharide transport"/>
    <property type="evidence" value="ECO:0007669"/>
    <property type="project" value="TreeGrafter"/>
</dbReference>
<organism evidence="4 5">
    <name type="scientific">Aquibium carbonis</name>
    <dbReference type="NCBI Taxonomy" id="2495581"/>
    <lineage>
        <taxon>Bacteria</taxon>
        <taxon>Pseudomonadati</taxon>
        <taxon>Pseudomonadota</taxon>
        <taxon>Alphaproteobacteria</taxon>
        <taxon>Hyphomicrobiales</taxon>
        <taxon>Phyllobacteriaceae</taxon>
        <taxon>Aquibium</taxon>
    </lineage>
</organism>
<evidence type="ECO:0000256" key="2">
    <source>
        <dbReference type="SAM" id="SignalP"/>
    </source>
</evidence>
<dbReference type="InterPro" id="IPR052037">
    <property type="entry name" value="LPS_export_LptA"/>
</dbReference>
<reference evidence="4 5" key="1">
    <citation type="submission" date="2018-12" db="EMBL/GenBank/DDBJ databases">
        <title>Mesorhizobium carbonis sp. nov., isolated from coal mine water.</title>
        <authorList>
            <person name="Xin W."/>
            <person name="Xu Z."/>
            <person name="Xiang F."/>
            <person name="Zhang J."/>
            <person name="Xi L."/>
            <person name="Liu J."/>
        </authorList>
    </citation>
    <scope>NUCLEOTIDE SEQUENCE [LARGE SCALE GENOMIC DNA]</scope>
    <source>
        <strain evidence="4 5">B2.3</strain>
    </source>
</reference>
<dbReference type="RefSeq" id="WP_126702569.1">
    <property type="nucleotide sequence ID" value="NZ_RWKW01000143.1"/>
</dbReference>
<dbReference type="GO" id="GO:0009279">
    <property type="term" value="C:cell outer membrane"/>
    <property type="evidence" value="ECO:0007669"/>
    <property type="project" value="TreeGrafter"/>
</dbReference>
<dbReference type="Gene3D" id="2.60.450.10">
    <property type="entry name" value="Lipopolysaccharide (LPS) transport protein A like domain"/>
    <property type="match status" value="1"/>
</dbReference>